<feature type="transmembrane region" description="Helical" evidence="1">
    <location>
        <begin position="330"/>
        <end position="350"/>
    </location>
</feature>
<dbReference type="SUPFAM" id="SSF81383">
    <property type="entry name" value="F-box domain"/>
    <property type="match status" value="1"/>
</dbReference>
<dbReference type="Gene3D" id="1.20.1280.50">
    <property type="match status" value="1"/>
</dbReference>
<evidence type="ECO:0000313" key="3">
    <source>
        <dbReference type="Proteomes" id="UP000594263"/>
    </source>
</evidence>
<keyword evidence="1" id="KW-0812">Transmembrane</keyword>
<dbReference type="Proteomes" id="UP000594263">
    <property type="component" value="Unplaced"/>
</dbReference>
<evidence type="ECO:0000313" key="2">
    <source>
        <dbReference type="EnsemblPlants" id="Kaladp0042s0382.1.v1.1.CDS.1"/>
    </source>
</evidence>
<dbReference type="PANTHER" id="PTHR33736:SF15">
    <property type="entry name" value="F-BOX DOMAIN-CONTAINING PROTEIN"/>
    <property type="match status" value="1"/>
</dbReference>
<protein>
    <recommendedName>
        <fullName evidence="4">F-box protein</fullName>
    </recommendedName>
</protein>
<dbReference type="PANTHER" id="PTHR33736">
    <property type="entry name" value="F-BOX PROTEIN-RELATED"/>
    <property type="match status" value="1"/>
</dbReference>
<dbReference type="EnsemblPlants" id="Kaladp0042s0382.1.v1.1">
    <property type="protein sequence ID" value="Kaladp0042s0382.1.v1.1.CDS.1"/>
    <property type="gene ID" value="Kaladp0042s0382.v1.1"/>
</dbReference>
<keyword evidence="1" id="KW-1133">Transmembrane helix</keyword>
<accession>A0A7N0TR23</accession>
<proteinExistence type="predicted"/>
<sequence length="352" mass="39238">MAAASESAECHLKSLSRDLLVDVMGRLDGLSLAAAACTCTELQDVATQERGLWESLCQATWPSTASPDATHLVPFPKFYADSHPLILYDGDSVSKRGRSKLQSESLPEDLVSLVDVYYKGECVLSKVIDGIPEAWNGGGGEHQKWFADCPFELDVVKFDYSQGMRVEDEVDAAEEDEGGDFSKELQDDIRMSWILLNKKTQKSVNLSSWKPLTVQKSWISNNNYTLQFGCVVPVDDGLLPQGLAECVITARCERTKEEGSSKSGLKWEEIGMSIKDMVGAHLGGKKSLVVLHQALYCPRSNNQEEVQKGYARFERKKKEMKRARDYKETLANGLCLSVEIIIFATLYHTFFL</sequence>
<dbReference type="Gramene" id="Kaladp0042s0382.1.v1.1">
    <property type="protein sequence ID" value="Kaladp0042s0382.1.v1.1.CDS.1"/>
    <property type="gene ID" value="Kaladp0042s0382.v1.1"/>
</dbReference>
<dbReference type="InterPro" id="IPR045283">
    <property type="entry name" value="AT3G44326-like"/>
</dbReference>
<dbReference type="OMA" id="WFLNCPF"/>
<name>A0A7N0TR23_KALFE</name>
<reference evidence="2" key="1">
    <citation type="submission" date="2021-01" db="UniProtKB">
        <authorList>
            <consortium name="EnsemblPlants"/>
        </authorList>
    </citation>
    <scope>IDENTIFICATION</scope>
</reference>
<dbReference type="InterPro" id="IPR036047">
    <property type="entry name" value="F-box-like_dom_sf"/>
</dbReference>
<dbReference type="AlphaFoldDB" id="A0A7N0TR23"/>
<evidence type="ECO:0000256" key="1">
    <source>
        <dbReference type="SAM" id="Phobius"/>
    </source>
</evidence>
<organism evidence="2 3">
    <name type="scientific">Kalanchoe fedtschenkoi</name>
    <name type="common">Lavender scallops</name>
    <name type="synonym">South American air plant</name>
    <dbReference type="NCBI Taxonomy" id="63787"/>
    <lineage>
        <taxon>Eukaryota</taxon>
        <taxon>Viridiplantae</taxon>
        <taxon>Streptophyta</taxon>
        <taxon>Embryophyta</taxon>
        <taxon>Tracheophyta</taxon>
        <taxon>Spermatophyta</taxon>
        <taxon>Magnoliopsida</taxon>
        <taxon>eudicotyledons</taxon>
        <taxon>Gunneridae</taxon>
        <taxon>Pentapetalae</taxon>
        <taxon>Saxifragales</taxon>
        <taxon>Crassulaceae</taxon>
        <taxon>Kalanchoe</taxon>
    </lineage>
</organism>
<keyword evidence="1" id="KW-0472">Membrane</keyword>
<keyword evidence="3" id="KW-1185">Reference proteome</keyword>
<evidence type="ECO:0008006" key="4">
    <source>
        <dbReference type="Google" id="ProtNLM"/>
    </source>
</evidence>